<feature type="transmembrane region" description="Helical" evidence="1">
    <location>
        <begin position="95"/>
        <end position="114"/>
    </location>
</feature>
<evidence type="ECO:0000313" key="4">
    <source>
        <dbReference type="EMBL" id="MCJ2186874.1"/>
    </source>
</evidence>
<dbReference type="Gene3D" id="2.60.120.1440">
    <property type="match status" value="1"/>
</dbReference>
<reference evidence="4 5" key="1">
    <citation type="submission" date="2022-04" db="EMBL/GenBank/DDBJ databases">
        <title>Identification of a novel bacterium isolated from mangrove sediments.</title>
        <authorList>
            <person name="Pan X."/>
        </authorList>
    </citation>
    <scope>NUCLEOTIDE SEQUENCE [LARGE SCALE GENOMIC DNA]</scope>
    <source>
        <strain evidence="4 5">B2638</strain>
    </source>
</reference>
<comment type="caution">
    <text evidence="4">The sequence shown here is derived from an EMBL/GenBank/DDBJ whole genome shotgun (WGS) entry which is preliminary data.</text>
</comment>
<keyword evidence="1" id="KW-0472">Membrane</keyword>
<dbReference type="InterPro" id="IPR012373">
    <property type="entry name" value="Ferrdict_sens_TM"/>
</dbReference>
<protein>
    <submittedName>
        <fullName evidence="4">FecR domain-containing protein</fullName>
    </submittedName>
</protein>
<keyword evidence="1" id="KW-0812">Transmembrane</keyword>
<dbReference type="Pfam" id="PF16220">
    <property type="entry name" value="DUF4880"/>
    <property type="match status" value="1"/>
</dbReference>
<name>A0ABT0BP91_9SPHN</name>
<dbReference type="Gene3D" id="3.55.50.30">
    <property type="match status" value="1"/>
</dbReference>
<sequence length="325" mass="34397">MKSADDQILDEAARWHIASGDDAMDWDAFTQWLEADPRHAAAYDEVALTDGLLQEHRADLDAVAESSAELPAGAEDSSGEGADIIRPAFGKRLRWAGFAIAATLAAVLAIPQFMVPAAQVYETTGAAREIALEDGSTIMLAPRSSLTVEGRHQDQMALSGGALFDIRHDPDRQLTISAGGLQISDIGTRFDVQAQDKRVRVSVVEGKVEVRSDSLAAPVRLAAGKGLSYDAAAGTAAVAPVRAEDVGAWRSGRLSYDDAPLALVAADLRRYAGVEVAVPDALRGRRFSGTLVISDGDAALRDLAQVMGLRLSGSAGAWRLEQPAR</sequence>
<dbReference type="PIRSF" id="PIRSF018266">
    <property type="entry name" value="FecR"/>
    <property type="match status" value="1"/>
</dbReference>
<accession>A0ABT0BP91</accession>
<evidence type="ECO:0000259" key="2">
    <source>
        <dbReference type="Pfam" id="PF04773"/>
    </source>
</evidence>
<keyword evidence="1" id="KW-1133">Transmembrane helix</keyword>
<keyword evidence="5" id="KW-1185">Reference proteome</keyword>
<dbReference type="PANTHER" id="PTHR30273:SF2">
    <property type="entry name" value="PROTEIN FECR"/>
    <property type="match status" value="1"/>
</dbReference>
<gene>
    <name evidence="4" type="ORF">MTR66_08610</name>
</gene>
<feature type="domain" description="FecR N-terminal" evidence="3">
    <location>
        <begin position="10"/>
        <end position="47"/>
    </location>
</feature>
<feature type="domain" description="FecR protein" evidence="2">
    <location>
        <begin position="121"/>
        <end position="209"/>
    </location>
</feature>
<dbReference type="InterPro" id="IPR006860">
    <property type="entry name" value="FecR"/>
</dbReference>
<dbReference type="Proteomes" id="UP001202281">
    <property type="component" value="Unassembled WGS sequence"/>
</dbReference>
<dbReference type="Pfam" id="PF04773">
    <property type="entry name" value="FecR"/>
    <property type="match status" value="1"/>
</dbReference>
<evidence type="ECO:0000259" key="3">
    <source>
        <dbReference type="Pfam" id="PF16220"/>
    </source>
</evidence>
<dbReference type="PANTHER" id="PTHR30273">
    <property type="entry name" value="PERIPLASMIC SIGNAL SENSOR AND SIGMA FACTOR ACTIVATOR FECR-RELATED"/>
    <property type="match status" value="1"/>
</dbReference>
<dbReference type="RefSeq" id="WP_243919797.1">
    <property type="nucleotide sequence ID" value="NZ_JALHLG010000009.1"/>
</dbReference>
<dbReference type="InterPro" id="IPR032623">
    <property type="entry name" value="FecR_N"/>
</dbReference>
<evidence type="ECO:0000313" key="5">
    <source>
        <dbReference type="Proteomes" id="UP001202281"/>
    </source>
</evidence>
<dbReference type="EMBL" id="JALHLG010000009">
    <property type="protein sequence ID" value="MCJ2186874.1"/>
    <property type="molecule type" value="Genomic_DNA"/>
</dbReference>
<proteinExistence type="predicted"/>
<organism evidence="4 5">
    <name type="scientific">Novosphingobium beihaiensis</name>
    <dbReference type="NCBI Taxonomy" id="2930389"/>
    <lineage>
        <taxon>Bacteria</taxon>
        <taxon>Pseudomonadati</taxon>
        <taxon>Pseudomonadota</taxon>
        <taxon>Alphaproteobacteria</taxon>
        <taxon>Sphingomonadales</taxon>
        <taxon>Sphingomonadaceae</taxon>
        <taxon>Novosphingobium</taxon>
    </lineage>
</organism>
<evidence type="ECO:0000256" key="1">
    <source>
        <dbReference type="SAM" id="Phobius"/>
    </source>
</evidence>